<evidence type="ECO:0000256" key="6">
    <source>
        <dbReference type="SAM" id="Coils"/>
    </source>
</evidence>
<dbReference type="EMBL" id="FAXC01000396">
    <property type="protein sequence ID" value="CUV10304.1"/>
    <property type="molecule type" value="Genomic_DNA"/>
</dbReference>
<dbReference type="NCBIfam" id="NF001859">
    <property type="entry name" value="PRK00591.1"/>
    <property type="match status" value="1"/>
</dbReference>
<dbReference type="Pfam" id="PF03462">
    <property type="entry name" value="PCRF"/>
    <property type="match status" value="1"/>
</dbReference>
<dbReference type="SUPFAM" id="SSF75620">
    <property type="entry name" value="Release factor"/>
    <property type="match status" value="1"/>
</dbReference>
<gene>
    <name evidence="8" type="ORF">MGWOODY_Mmi2168</name>
</gene>
<evidence type="ECO:0000256" key="2">
    <source>
        <dbReference type="ARBA" id="ARBA00010835"/>
    </source>
</evidence>
<dbReference type="Pfam" id="PF00472">
    <property type="entry name" value="RF-1"/>
    <property type="match status" value="1"/>
</dbReference>
<dbReference type="HAMAP" id="MF_00093">
    <property type="entry name" value="Rel_fac_1"/>
    <property type="match status" value="1"/>
</dbReference>
<reference evidence="8" key="1">
    <citation type="submission" date="2015-10" db="EMBL/GenBank/DDBJ databases">
        <authorList>
            <person name="Gilbert D.G."/>
        </authorList>
    </citation>
    <scope>NUCLEOTIDE SEQUENCE</scope>
</reference>
<dbReference type="InterPro" id="IPR004373">
    <property type="entry name" value="RF-1"/>
</dbReference>
<evidence type="ECO:0000256" key="3">
    <source>
        <dbReference type="ARBA" id="ARBA00022481"/>
    </source>
</evidence>
<dbReference type="PROSITE" id="PS00745">
    <property type="entry name" value="RF_PROK_I"/>
    <property type="match status" value="1"/>
</dbReference>
<evidence type="ECO:0000256" key="4">
    <source>
        <dbReference type="ARBA" id="ARBA00022490"/>
    </source>
</evidence>
<evidence type="ECO:0000259" key="7">
    <source>
        <dbReference type="PROSITE" id="PS00745"/>
    </source>
</evidence>
<protein>
    <submittedName>
        <fullName evidence="8">Peptide chain release factor 1</fullName>
    </submittedName>
</protein>
<keyword evidence="3" id="KW-0488">Methylation</keyword>
<accession>A0A160VLA7</accession>
<name>A0A160VLA7_9ZZZZ</name>
<feature type="domain" description="Prokaryotic-type class I peptide chain release factors" evidence="7">
    <location>
        <begin position="225"/>
        <end position="241"/>
    </location>
</feature>
<dbReference type="Gene3D" id="3.30.70.1660">
    <property type="match status" value="1"/>
</dbReference>
<dbReference type="PANTHER" id="PTHR43804">
    <property type="entry name" value="LD18447P"/>
    <property type="match status" value="1"/>
</dbReference>
<dbReference type="SMART" id="SM00937">
    <property type="entry name" value="PCRF"/>
    <property type="match status" value="1"/>
</dbReference>
<dbReference type="Gene3D" id="3.30.160.20">
    <property type="match status" value="1"/>
</dbReference>
<dbReference type="AlphaFoldDB" id="A0A160VLA7"/>
<evidence type="ECO:0000256" key="5">
    <source>
        <dbReference type="ARBA" id="ARBA00022917"/>
    </source>
</evidence>
<dbReference type="InterPro" id="IPR045853">
    <property type="entry name" value="Pep_chain_release_fac_I_sf"/>
</dbReference>
<dbReference type="NCBIfam" id="TIGR00019">
    <property type="entry name" value="prfA"/>
    <property type="match status" value="1"/>
</dbReference>
<dbReference type="InterPro" id="IPR005139">
    <property type="entry name" value="PCRF"/>
</dbReference>
<dbReference type="GO" id="GO:0005829">
    <property type="term" value="C:cytosol"/>
    <property type="evidence" value="ECO:0007669"/>
    <property type="project" value="UniProtKB-ARBA"/>
</dbReference>
<keyword evidence="6" id="KW-0175">Coiled coil</keyword>
<keyword evidence="4" id="KW-0963">Cytoplasm</keyword>
<evidence type="ECO:0000313" key="8">
    <source>
        <dbReference type="EMBL" id="CUV10304.1"/>
    </source>
</evidence>
<proteinExistence type="inferred from homology"/>
<evidence type="ECO:0000256" key="1">
    <source>
        <dbReference type="ARBA" id="ARBA00004496"/>
    </source>
</evidence>
<feature type="coiled-coil region" evidence="6">
    <location>
        <begin position="66"/>
        <end position="93"/>
    </location>
</feature>
<comment type="similarity">
    <text evidence="2">Belongs to the prokaryotic/mitochondrial release factor family.</text>
</comment>
<dbReference type="InterPro" id="IPR000352">
    <property type="entry name" value="Pep_chain_release_fac_I"/>
</dbReference>
<dbReference type="FunFam" id="3.30.70.1660:FF:000004">
    <property type="entry name" value="Peptide chain release factor 1"/>
    <property type="match status" value="1"/>
</dbReference>
<dbReference type="PANTHER" id="PTHR43804:SF7">
    <property type="entry name" value="LD18447P"/>
    <property type="match status" value="1"/>
</dbReference>
<dbReference type="FunFam" id="3.30.160.20:FF:000004">
    <property type="entry name" value="Peptide chain release factor 1"/>
    <property type="match status" value="1"/>
</dbReference>
<comment type="subcellular location">
    <subcellularLocation>
        <location evidence="1">Cytoplasm</location>
    </subcellularLocation>
</comment>
<dbReference type="GO" id="GO:0016149">
    <property type="term" value="F:translation release factor activity, codon specific"/>
    <property type="evidence" value="ECO:0007669"/>
    <property type="project" value="InterPro"/>
</dbReference>
<dbReference type="Gene3D" id="6.10.140.1950">
    <property type="match status" value="1"/>
</dbReference>
<keyword evidence="5" id="KW-0648">Protein biosynthesis</keyword>
<sequence length="355" mass="39520">MREKLQTIIEKHAHLAKQMTDPDIYGNQEKLTAIAKEHSTMENVVSVGKEYISVLDQIADDKDMLEGDDEELKQIAQEELDELETRLITLEEKLKVLLLPKDPNDDKNLILEIRAGTGGDEAALFAADLFRIYTRYAERKNWTLKVMDSSDTGIGGIKEAIVSIQGKGAFGMLKYESGVHRVQRVPKTETSGRVHTSAATLAVLPEAEDVDIEVNEADLKIDTYRASGAGGQHVNKTESAIRITHIPTGLVVTCQDESSQHKNRAAALKVLKSRLLAAEQEKVAQERAAERKSLVSTGDRSAKIRTYNFPQGRVTDHRINFTSYRLNEILDGDITELIEKLKIAEQQELMAADLS</sequence>
<dbReference type="InterPro" id="IPR050057">
    <property type="entry name" value="Prokaryotic/Mito_RF"/>
</dbReference>
<dbReference type="FunFam" id="3.30.70.1660:FF:000002">
    <property type="entry name" value="Peptide chain release factor 1"/>
    <property type="match status" value="1"/>
</dbReference>
<organism evidence="8">
    <name type="scientific">hydrothermal vent metagenome</name>
    <dbReference type="NCBI Taxonomy" id="652676"/>
    <lineage>
        <taxon>unclassified sequences</taxon>
        <taxon>metagenomes</taxon>
        <taxon>ecological metagenomes</taxon>
    </lineage>
</organism>